<dbReference type="Proteomes" id="UP000717996">
    <property type="component" value="Unassembled WGS sequence"/>
</dbReference>
<evidence type="ECO:0000313" key="3">
    <source>
        <dbReference type="Proteomes" id="UP000717996"/>
    </source>
</evidence>
<dbReference type="Gene3D" id="2.60.40.640">
    <property type="match status" value="1"/>
</dbReference>
<comment type="caution">
    <text evidence="2">The sequence shown here is derived from an EMBL/GenBank/DDBJ whole genome shotgun (WGS) entry which is preliminary data.</text>
</comment>
<feature type="domain" description="Arrestin-like N-terminal" evidence="1">
    <location>
        <begin position="60"/>
        <end position="184"/>
    </location>
</feature>
<dbReference type="OrthoDB" id="2333384at2759"/>
<dbReference type="EMBL" id="JAANIT010000722">
    <property type="protein sequence ID" value="KAG1545007.1"/>
    <property type="molecule type" value="Genomic_DNA"/>
</dbReference>
<dbReference type="InterPro" id="IPR011021">
    <property type="entry name" value="Arrestin-like_N"/>
</dbReference>
<sequence>MAMTSVLEEEEDYSVERWEDVTESLPQLSSRDQGYIFVDSLNRKYKRPPVHFSVNVTSIDGDYNKTTCHPGSTFTGHIQLNIEYPLAAQCLKFIFRATGIKKNPAFFKIKSISFLENGNKSLFTVKTILWGLSSISSTHWPMIEPGNHQFQFLCELPQVNYPPTFKHHLASCQFELVASLERPGTRPFQTVPVLLHYQPLVLTTPHKIPRVYHEQISFFNHTIIMSLPKGCSYNLLDTHHIDLQLLSNGPISTIEASLRRDIQVDHQQKETEVISYSSSLHTKTTSDGKHIQLVRIPIKNDTMTTSFISQHTRIIYRLVVTAKVRHGLFFHKRTLFSVVLQMGTLPFGLQVPSSVISYSDTLMKPRFLYVPRMDQEQLPAYEDQSTSPPHYS</sequence>
<evidence type="ECO:0000259" key="1">
    <source>
        <dbReference type="Pfam" id="PF00339"/>
    </source>
</evidence>
<evidence type="ECO:0000313" key="2">
    <source>
        <dbReference type="EMBL" id="KAG1545007.1"/>
    </source>
</evidence>
<reference evidence="2" key="1">
    <citation type="journal article" date="2020" name="Microb. Genom.">
        <title>Genetic diversity of clinical and environmental Mucorales isolates obtained from an investigation of mucormycosis cases among solid organ transplant recipients.</title>
        <authorList>
            <person name="Nguyen M.H."/>
            <person name="Kaul D."/>
            <person name="Muto C."/>
            <person name="Cheng S.J."/>
            <person name="Richter R.A."/>
            <person name="Bruno V.M."/>
            <person name="Liu G."/>
            <person name="Beyhan S."/>
            <person name="Sundermann A.J."/>
            <person name="Mounaud S."/>
            <person name="Pasculle A.W."/>
            <person name="Nierman W.C."/>
            <person name="Driscoll E."/>
            <person name="Cumbie R."/>
            <person name="Clancy C.J."/>
            <person name="Dupont C.L."/>
        </authorList>
    </citation>
    <scope>NUCLEOTIDE SEQUENCE</scope>
    <source>
        <strain evidence="2">GL16</strain>
    </source>
</reference>
<proteinExistence type="predicted"/>
<accession>A0A9P6YCN4</accession>
<organism evidence="2 3">
    <name type="scientific">Rhizopus oryzae</name>
    <name type="common">Mucormycosis agent</name>
    <name type="synonym">Rhizopus arrhizus var. delemar</name>
    <dbReference type="NCBI Taxonomy" id="64495"/>
    <lineage>
        <taxon>Eukaryota</taxon>
        <taxon>Fungi</taxon>
        <taxon>Fungi incertae sedis</taxon>
        <taxon>Mucoromycota</taxon>
        <taxon>Mucoromycotina</taxon>
        <taxon>Mucoromycetes</taxon>
        <taxon>Mucorales</taxon>
        <taxon>Mucorineae</taxon>
        <taxon>Rhizopodaceae</taxon>
        <taxon>Rhizopus</taxon>
    </lineage>
</organism>
<dbReference type="AlphaFoldDB" id="A0A9P6YCN4"/>
<protein>
    <recommendedName>
        <fullName evidence="1">Arrestin-like N-terminal domain-containing protein</fullName>
    </recommendedName>
</protein>
<dbReference type="Pfam" id="PF00339">
    <property type="entry name" value="Arrestin_N"/>
    <property type="match status" value="1"/>
</dbReference>
<dbReference type="InterPro" id="IPR014752">
    <property type="entry name" value="Arrestin-like_C"/>
</dbReference>
<gene>
    <name evidence="2" type="ORF">G6F51_005719</name>
</gene>
<name>A0A9P6YCN4_RHIOR</name>